<keyword evidence="4" id="KW-1185">Reference proteome</keyword>
<feature type="compositionally biased region" description="Low complexity" evidence="1">
    <location>
        <begin position="240"/>
        <end position="255"/>
    </location>
</feature>
<organism evidence="3 4">
    <name type="scientific">Mycena metata</name>
    <dbReference type="NCBI Taxonomy" id="1033252"/>
    <lineage>
        <taxon>Eukaryota</taxon>
        <taxon>Fungi</taxon>
        <taxon>Dikarya</taxon>
        <taxon>Basidiomycota</taxon>
        <taxon>Agaricomycotina</taxon>
        <taxon>Agaricomycetes</taxon>
        <taxon>Agaricomycetidae</taxon>
        <taxon>Agaricales</taxon>
        <taxon>Marasmiineae</taxon>
        <taxon>Mycenaceae</taxon>
        <taxon>Mycena</taxon>
    </lineage>
</organism>
<accession>A0AAD7IZI6</accession>
<feature type="region of interest" description="Disordered" evidence="1">
    <location>
        <begin position="195"/>
        <end position="255"/>
    </location>
</feature>
<feature type="region of interest" description="Disordered" evidence="1">
    <location>
        <begin position="1"/>
        <end position="183"/>
    </location>
</feature>
<evidence type="ECO:0000256" key="1">
    <source>
        <dbReference type="SAM" id="MobiDB-lite"/>
    </source>
</evidence>
<evidence type="ECO:0000313" key="4">
    <source>
        <dbReference type="Proteomes" id="UP001215598"/>
    </source>
</evidence>
<feature type="domain" description="DUF6699" evidence="2">
    <location>
        <begin position="374"/>
        <end position="509"/>
    </location>
</feature>
<proteinExistence type="predicted"/>
<gene>
    <name evidence="3" type="ORF">B0H16DRAFT_787227</name>
</gene>
<dbReference type="AlphaFoldDB" id="A0AAD7IZI6"/>
<reference evidence="3" key="1">
    <citation type="submission" date="2023-03" db="EMBL/GenBank/DDBJ databases">
        <title>Massive genome expansion in bonnet fungi (Mycena s.s.) driven by repeated elements and novel gene families across ecological guilds.</title>
        <authorList>
            <consortium name="Lawrence Berkeley National Laboratory"/>
            <person name="Harder C.B."/>
            <person name="Miyauchi S."/>
            <person name="Viragh M."/>
            <person name="Kuo A."/>
            <person name="Thoen E."/>
            <person name="Andreopoulos B."/>
            <person name="Lu D."/>
            <person name="Skrede I."/>
            <person name="Drula E."/>
            <person name="Henrissat B."/>
            <person name="Morin E."/>
            <person name="Kohler A."/>
            <person name="Barry K."/>
            <person name="LaButti K."/>
            <person name="Morin E."/>
            <person name="Salamov A."/>
            <person name="Lipzen A."/>
            <person name="Mereny Z."/>
            <person name="Hegedus B."/>
            <person name="Baldrian P."/>
            <person name="Stursova M."/>
            <person name="Weitz H."/>
            <person name="Taylor A."/>
            <person name="Grigoriev I.V."/>
            <person name="Nagy L.G."/>
            <person name="Martin F."/>
            <person name="Kauserud H."/>
        </authorList>
    </citation>
    <scope>NUCLEOTIDE SEQUENCE</scope>
    <source>
        <strain evidence="3">CBHHK182m</strain>
    </source>
</reference>
<dbReference type="EMBL" id="JARKIB010000058">
    <property type="protein sequence ID" value="KAJ7752576.1"/>
    <property type="molecule type" value="Genomic_DNA"/>
</dbReference>
<protein>
    <recommendedName>
        <fullName evidence="2">DUF6699 domain-containing protein</fullName>
    </recommendedName>
</protein>
<feature type="compositionally biased region" description="Low complexity" evidence="1">
    <location>
        <begin position="31"/>
        <end position="44"/>
    </location>
</feature>
<feature type="compositionally biased region" description="Gly residues" evidence="1">
    <location>
        <begin position="155"/>
        <end position="167"/>
    </location>
</feature>
<feature type="region of interest" description="Disordered" evidence="1">
    <location>
        <begin position="275"/>
        <end position="331"/>
    </location>
</feature>
<sequence length="522" mass="57646">MNPMWNGGMPDAIPPPPGAQPEFHGAFPGYQQQPHAQHPQQQPPWWLAGQATPWAHGGGGAGPSWANTPIQPSPWQQQFQQPTPAWAQPQMPRQGWGPAPQGGASPWGGHSGPSTPWDHWNEPPPQSAPASLGFSALAAPPLHESSSGQPVTGTGWFGPGMGSGMPGMHGQSRTDESWEGADDEEWADVRAAWAHADPQHGRPPAWAQGQDPRAAWEEEQAWAARAQGGDPRAAWEEEQAWAARAQGQGGDPRAAWAHDPRAAWAYEGGAPLERTHSWGAQGFRSPGKKKKKRSNSLGGGLQRGAWGTPATFDENHLSRRPEDWRDDYSPRGSSTDIPFSSLFRKKSSAADWAGDTKKRALAKVLEYNATRPHISYDLRYAPEETAYMGNFKPRSQAEMMQPAVSPIAPRMRLVHPRLPWYVDVEAPLTQPGVTLVDVIRTLFKELNRPIGGHDFWNEELGKHEREGLTFAFKRRCGKRGEFAREEMLKGVKRVDFLGHECIFVGLVRRSGMWEIKTTSDHY</sequence>
<name>A0AAD7IZI6_9AGAR</name>
<feature type="compositionally biased region" description="Low complexity" evidence="1">
    <location>
        <begin position="69"/>
        <end position="92"/>
    </location>
</feature>
<comment type="caution">
    <text evidence="3">The sequence shown here is derived from an EMBL/GenBank/DDBJ whole genome shotgun (WGS) entry which is preliminary data.</text>
</comment>
<feature type="compositionally biased region" description="Basic and acidic residues" evidence="1">
    <location>
        <begin position="313"/>
        <end position="329"/>
    </location>
</feature>
<evidence type="ECO:0000259" key="2">
    <source>
        <dbReference type="Pfam" id="PF20415"/>
    </source>
</evidence>
<dbReference type="Proteomes" id="UP001215598">
    <property type="component" value="Unassembled WGS sequence"/>
</dbReference>
<dbReference type="InterPro" id="IPR046522">
    <property type="entry name" value="DUF6699"/>
</dbReference>
<evidence type="ECO:0000313" key="3">
    <source>
        <dbReference type="EMBL" id="KAJ7752576.1"/>
    </source>
</evidence>
<dbReference type="Pfam" id="PF20415">
    <property type="entry name" value="DUF6699"/>
    <property type="match status" value="1"/>
</dbReference>